<comment type="subcellular location">
    <subcellularLocation>
        <location evidence="1 9">Nucleus</location>
    </subcellularLocation>
</comment>
<evidence type="ECO:0000256" key="1">
    <source>
        <dbReference type="ARBA" id="ARBA00004123"/>
    </source>
</evidence>
<dbReference type="Pfam" id="PF20719">
    <property type="entry name" value="Med16_C"/>
    <property type="match status" value="1"/>
</dbReference>
<evidence type="ECO:0000256" key="3">
    <source>
        <dbReference type="ARBA" id="ARBA00019614"/>
    </source>
</evidence>
<evidence type="ECO:0000256" key="5">
    <source>
        <dbReference type="ARBA" id="ARBA00023159"/>
    </source>
</evidence>
<keyword evidence="14" id="KW-1185">Reference proteome</keyword>
<name>A0A9P6VKN1_9HELO</name>
<evidence type="ECO:0000256" key="2">
    <source>
        <dbReference type="ARBA" id="ARBA00006543"/>
    </source>
</evidence>
<protein>
    <recommendedName>
        <fullName evidence="3 9">Mediator of RNA polymerase II transcription subunit 16</fullName>
    </recommendedName>
    <alternativeName>
        <fullName evidence="8 9">Mediator complex subunit 16</fullName>
    </alternativeName>
</protein>
<dbReference type="InterPro" id="IPR021665">
    <property type="entry name" value="Mediator_Med16_N"/>
</dbReference>
<evidence type="ECO:0000256" key="9">
    <source>
        <dbReference type="RuleBase" id="RU364149"/>
    </source>
</evidence>
<keyword evidence="4 9" id="KW-0805">Transcription regulation</keyword>
<keyword evidence="7 9" id="KW-0539">Nucleus</keyword>
<evidence type="ECO:0000313" key="14">
    <source>
        <dbReference type="Proteomes" id="UP000785200"/>
    </source>
</evidence>
<accession>A0A9P6VKN1</accession>
<feature type="domain" description="Mediator complex subunit 16 C-terminal" evidence="12">
    <location>
        <begin position="703"/>
        <end position="821"/>
    </location>
</feature>
<reference evidence="13" key="1">
    <citation type="submission" date="2019-07" db="EMBL/GenBank/DDBJ databases">
        <title>Hyphodiscus hymeniophilus genome sequencing and assembly.</title>
        <authorList>
            <person name="Kramer G."/>
            <person name="Nodwell J."/>
        </authorList>
    </citation>
    <scope>NUCLEOTIDE SEQUENCE</scope>
    <source>
        <strain evidence="13">ATCC 34498</strain>
    </source>
</reference>
<organism evidence="13 14">
    <name type="scientific">Hyphodiscus hymeniophilus</name>
    <dbReference type="NCBI Taxonomy" id="353542"/>
    <lineage>
        <taxon>Eukaryota</taxon>
        <taxon>Fungi</taxon>
        <taxon>Dikarya</taxon>
        <taxon>Ascomycota</taxon>
        <taxon>Pezizomycotina</taxon>
        <taxon>Leotiomycetes</taxon>
        <taxon>Helotiales</taxon>
        <taxon>Hyphodiscaceae</taxon>
        <taxon>Hyphodiscus</taxon>
    </lineage>
</organism>
<evidence type="ECO:0000256" key="8">
    <source>
        <dbReference type="ARBA" id="ARBA00032015"/>
    </source>
</evidence>
<dbReference type="PANTHER" id="PTHR13224:SF6">
    <property type="entry name" value="MEDIATOR OF RNA POLYMERASE II TRANSCRIPTION SUBUNIT 16"/>
    <property type="match status" value="1"/>
</dbReference>
<comment type="function">
    <text evidence="9">Component of the Mediator complex, a coactivator involved in the regulated transcription of nearly all RNA polymerase II-dependent genes. Mediator functions as a bridge to convey information from gene-specific regulatory proteins to the basal RNA polymerase II transcription machinery. Mediator is recruited to promoters by direct interactions with regulatory proteins and serves as a scaffold for the assembly of a functional preinitiation complex with RNA polymerase II and the general transcription factors.</text>
</comment>
<dbReference type="GO" id="GO:0016592">
    <property type="term" value="C:mediator complex"/>
    <property type="evidence" value="ECO:0007669"/>
    <property type="project" value="InterPro"/>
</dbReference>
<sequence>MMDADIDELFGDGAALSLPSRPPPSKELIERIDELRRSGCCQTIAWSKWGSIASVTPDGAVLEFRNLRCSPENGTWALSEPTKTPPLTSIPDAGTLLIAYATTSKQLCTVRAVIDWGLPKTTEKVPPAQLPLNPTVRTRHLAMTSWLHDIPGETLNASHMEPSMVQLSHLEFLPMWGNTNNVITPPTIIAVRSHLPSSASQYNQDVYTTVDRWEIREKTQAIHPAFEHLSSRRNSVGSQPGNIVLLKKLESFTVNKTLLAITSMNLGRVVFFAYSDSSVEYRDRTTMAETFNDGDVDKVWHLSQIGFSYAEDEPCLQVALSPSYCSIVQLRNDGKVKWKQLEYMGDIGPGDGAQYNAVVAAFALSCSTAVMTSVNYDDLLATAHKHARNNFAYDWLIELSIILKVHVDYSEETHHDVLVRNTSIQLCFSIQNSLGFKGEFHPRTFAGKFSWLVLQLRNVVVLVTMAANMKVPGPNNERTSPLEDPEVINALAGSIRWILDLMAWVTDTLLTLQTNLPSGMDLTNTNSFSLTDLLTELRSTKTISLHLLLSSACRGFLIAICRRLSHLDYIARKAIVHPTSSTSGSWLATSNPQNGGGPNQTPTPQSAQLGTGLSPALRAAYLQIATLTSNTILRIKTFETLLLSITSNVRNSYTSFNPPLSGSPAAEKVRNSVEIKMLLGGSLPDAFKPVIVELFRKEGLLDSVRQDIEPAKLFFADFAMLEVDEDDVSFAKRRRSHMTMDSFRKGWLRNPNVKENENGVSENGEEISGVMGAAPAGGRSSARWRRCARCAAVMEDVLSQRQALQWLIMQQRRCFCSGYWNTLEPGRTTA</sequence>
<feature type="region of interest" description="Disordered" evidence="10">
    <location>
        <begin position="580"/>
        <end position="609"/>
    </location>
</feature>
<keyword evidence="6 9" id="KW-0804">Transcription</keyword>
<dbReference type="GO" id="GO:0045893">
    <property type="term" value="P:positive regulation of DNA-templated transcription"/>
    <property type="evidence" value="ECO:0007669"/>
    <property type="project" value="TreeGrafter"/>
</dbReference>
<evidence type="ECO:0000256" key="6">
    <source>
        <dbReference type="ARBA" id="ARBA00023163"/>
    </source>
</evidence>
<dbReference type="Proteomes" id="UP000785200">
    <property type="component" value="Unassembled WGS sequence"/>
</dbReference>
<comment type="similarity">
    <text evidence="2 9">Belongs to the Mediator complex subunit 16 family.</text>
</comment>
<dbReference type="EMBL" id="VNKQ01000007">
    <property type="protein sequence ID" value="KAG0649793.1"/>
    <property type="molecule type" value="Genomic_DNA"/>
</dbReference>
<evidence type="ECO:0000313" key="13">
    <source>
        <dbReference type="EMBL" id="KAG0649793.1"/>
    </source>
</evidence>
<keyword evidence="5 9" id="KW-0010">Activator</keyword>
<dbReference type="OrthoDB" id="4139168at2759"/>
<proteinExistence type="inferred from homology"/>
<evidence type="ECO:0000256" key="4">
    <source>
        <dbReference type="ARBA" id="ARBA00023015"/>
    </source>
</evidence>
<evidence type="ECO:0000259" key="11">
    <source>
        <dbReference type="Pfam" id="PF11635"/>
    </source>
</evidence>
<feature type="domain" description="Mediator complex subunit Med16 N-terminal" evidence="11">
    <location>
        <begin position="91"/>
        <end position="310"/>
    </location>
</feature>
<dbReference type="InterPro" id="IPR048339">
    <property type="entry name" value="Mediator_Med16_C"/>
</dbReference>
<dbReference type="InterPro" id="IPR048338">
    <property type="entry name" value="Mediator_Med16"/>
</dbReference>
<comment type="subunit">
    <text evidence="9">Component of the Mediator complex.</text>
</comment>
<evidence type="ECO:0000256" key="7">
    <source>
        <dbReference type="ARBA" id="ARBA00023242"/>
    </source>
</evidence>
<comment type="caution">
    <text evidence="13">The sequence shown here is derived from an EMBL/GenBank/DDBJ whole genome shotgun (WGS) entry which is preliminary data.</text>
</comment>
<evidence type="ECO:0000259" key="12">
    <source>
        <dbReference type="Pfam" id="PF20719"/>
    </source>
</evidence>
<dbReference type="PANTHER" id="PTHR13224">
    <property type="entry name" value="THYROID HORMONE RECEPTOR-ASSOCIATED PROTEIN-RELATED"/>
    <property type="match status" value="1"/>
</dbReference>
<evidence type="ECO:0000256" key="10">
    <source>
        <dbReference type="SAM" id="MobiDB-lite"/>
    </source>
</evidence>
<dbReference type="Pfam" id="PF11635">
    <property type="entry name" value="Med16_N"/>
    <property type="match status" value="1"/>
</dbReference>
<dbReference type="AlphaFoldDB" id="A0A9P6VKN1"/>
<gene>
    <name evidence="9" type="primary">MED16</name>
    <name evidence="13" type="ORF">D0Z07_3845</name>
</gene>